<dbReference type="RefSeq" id="WP_260347981.1">
    <property type="nucleotide sequence ID" value="NZ_JAOAOS010000002.1"/>
</dbReference>
<dbReference type="Proteomes" id="UP001595976">
    <property type="component" value="Unassembled WGS sequence"/>
</dbReference>
<reference evidence="3" key="1">
    <citation type="journal article" date="2019" name="Int. J. Syst. Evol. Microbiol.">
        <title>The Global Catalogue of Microorganisms (GCM) 10K type strain sequencing project: providing services to taxonomists for standard genome sequencing and annotation.</title>
        <authorList>
            <consortium name="The Broad Institute Genomics Platform"/>
            <consortium name="The Broad Institute Genome Sequencing Center for Infectious Disease"/>
            <person name="Wu L."/>
            <person name="Ma J."/>
        </authorList>
    </citation>
    <scope>NUCLEOTIDE SEQUENCE [LARGE SCALE GENOMIC DNA]</scope>
    <source>
        <strain evidence="3">CGMCC 1.15643</strain>
    </source>
</reference>
<feature type="region of interest" description="Disordered" evidence="1">
    <location>
        <begin position="52"/>
        <end position="147"/>
    </location>
</feature>
<comment type="caution">
    <text evidence="2">The sequence shown here is derived from an EMBL/GenBank/DDBJ whole genome shotgun (WGS) entry which is preliminary data.</text>
</comment>
<evidence type="ECO:0000313" key="2">
    <source>
        <dbReference type="EMBL" id="MFC5292711.1"/>
    </source>
</evidence>
<accession>A0ABW0F2L2</accession>
<proteinExistence type="predicted"/>
<keyword evidence="3" id="KW-1185">Reference proteome</keyword>
<evidence type="ECO:0000313" key="3">
    <source>
        <dbReference type="Proteomes" id="UP001595976"/>
    </source>
</evidence>
<gene>
    <name evidence="2" type="ORF">ACFPK2_06885</name>
</gene>
<sequence length="267" mass="27979">MRPDDFSMAMRSDLVLILKGLVGMAANATDLIARIEATLPGAVTELPQPASFPAVQSEGAGEQGEDQCAQKSDAPRNASEAGAAQADIVGADPRNSSREAGEVASAPLPADRTPDSNQPADVAPPSVVLAEPPAAPSPQPSAPQEAPKPILITKGQAKRPSSKPLDPRPGRAVGVVRTHEGSVVSVDVINSVVICPKGDWGTSRPVVAIMERMRNGETFGDNVLAEIGSMGEESFRESRRRWAEELARLGVTFIHTKGVGCRIEVAK</sequence>
<dbReference type="EMBL" id="JBHSLI010000002">
    <property type="protein sequence ID" value="MFC5292711.1"/>
    <property type="molecule type" value="Genomic_DNA"/>
</dbReference>
<evidence type="ECO:0000256" key="1">
    <source>
        <dbReference type="SAM" id="MobiDB-lite"/>
    </source>
</evidence>
<protein>
    <submittedName>
        <fullName evidence="2">Uncharacterized protein</fullName>
    </submittedName>
</protein>
<name>A0ABW0F2L2_9HYPH</name>
<feature type="region of interest" description="Disordered" evidence="1">
    <location>
        <begin position="153"/>
        <end position="172"/>
    </location>
</feature>
<organism evidence="2 3">
    <name type="scientific">Bosea minatitlanensis</name>
    <dbReference type="NCBI Taxonomy" id="128782"/>
    <lineage>
        <taxon>Bacteria</taxon>
        <taxon>Pseudomonadati</taxon>
        <taxon>Pseudomonadota</taxon>
        <taxon>Alphaproteobacteria</taxon>
        <taxon>Hyphomicrobiales</taxon>
        <taxon>Boseaceae</taxon>
        <taxon>Bosea</taxon>
    </lineage>
</organism>